<protein>
    <submittedName>
        <fullName evidence="2">Exonuclease A</fullName>
    </submittedName>
</protein>
<proteinExistence type="predicted"/>
<accession>A0A410T593</accession>
<dbReference type="SUPFAM" id="SSF53098">
    <property type="entry name" value="Ribonuclease H-like"/>
    <property type="match status" value="1"/>
</dbReference>
<keyword evidence="2" id="KW-0378">Hydrolase</keyword>
<feature type="domain" description="3'-5' exoribonuclease Rv2179c-like" evidence="1">
    <location>
        <begin position="5"/>
        <end position="189"/>
    </location>
</feature>
<evidence type="ECO:0000313" key="3">
    <source>
        <dbReference type="Proteomes" id="UP000289169"/>
    </source>
</evidence>
<dbReference type="InterPro" id="IPR012337">
    <property type="entry name" value="RNaseH-like_sf"/>
</dbReference>
<reference evidence="2 3" key="1">
    <citation type="submission" date="2018-11" db="EMBL/GenBank/DDBJ databases">
        <authorList>
            <person name="Teng T."/>
        </authorList>
    </citation>
    <scope>NUCLEOTIDE SEQUENCE [LARGE SCALE GENOMIC DNA]</scope>
</reference>
<evidence type="ECO:0000259" key="1">
    <source>
        <dbReference type="Pfam" id="PF16473"/>
    </source>
</evidence>
<keyword evidence="2" id="KW-0540">Nuclease</keyword>
<dbReference type="InterPro" id="IPR033390">
    <property type="entry name" value="Rv2179c-like"/>
</dbReference>
<dbReference type="EMBL" id="MK240351">
    <property type="protein sequence ID" value="QAU03910.1"/>
    <property type="molecule type" value="Genomic_DNA"/>
</dbReference>
<sequence length="224" mass="25393">MSYKDFIIDMETLGSRSDSVVVDISVLVFDSDYTQPVESIDELIKAGRRWKLSIASQKGTRTVSPSTVQWWKDQSAEARKNLAPSAEDMTIEQAIPEILQYLKDQGVKPFKSFGYCRGQSFDFPIFVHMIGEAYKVFETNKLEPVAFWNQRDIRTAIEAYSMTRGMTMTPLRKGRLDGFVAHDSIHDCAKDVIMLKTAQRYAAGLEEVPDPDDTDPSSIKKSKF</sequence>
<keyword evidence="2" id="KW-0269">Exonuclease</keyword>
<evidence type="ECO:0000313" key="2">
    <source>
        <dbReference type="EMBL" id="QAU03910.1"/>
    </source>
</evidence>
<dbReference type="Proteomes" id="UP000289169">
    <property type="component" value="Segment"/>
</dbReference>
<organism evidence="2 3">
    <name type="scientific">Acinetobacter phage Henu6</name>
    <dbReference type="NCBI Taxonomy" id="2500136"/>
    <lineage>
        <taxon>Viruses</taxon>
        <taxon>Duplodnaviria</taxon>
        <taxon>Heunggongvirae</taxon>
        <taxon>Uroviricota</taxon>
        <taxon>Caudoviricetes</taxon>
        <taxon>Pantevenvirales</taxon>
        <taxon>Straboviridae</taxon>
        <taxon>Twarogvirinae</taxon>
        <taxon>Zedzedvirus</taxon>
        <taxon>Zedzedvirus zz1</taxon>
    </lineage>
</organism>
<name>A0A410T593_9CAUD</name>
<dbReference type="Pfam" id="PF16473">
    <property type="entry name" value="Rv2179c-like"/>
    <property type="match status" value="1"/>
</dbReference>
<gene>
    <name evidence="2" type="ORF">Henu6_gp82</name>
</gene>
<dbReference type="GO" id="GO:0004527">
    <property type="term" value="F:exonuclease activity"/>
    <property type="evidence" value="ECO:0007669"/>
    <property type="project" value="UniProtKB-KW"/>
</dbReference>